<keyword evidence="4" id="KW-0158">Chromosome</keyword>
<dbReference type="Gene3D" id="1.10.287.1490">
    <property type="match status" value="1"/>
</dbReference>
<evidence type="ECO:0000256" key="10">
    <source>
        <dbReference type="SAM" id="Coils"/>
    </source>
</evidence>
<keyword evidence="9" id="KW-0131">Cell cycle</keyword>
<evidence type="ECO:0000256" key="4">
    <source>
        <dbReference type="ARBA" id="ARBA00022454"/>
    </source>
</evidence>
<dbReference type="Pfam" id="PF06470">
    <property type="entry name" value="SMC_hinge"/>
    <property type="match status" value="1"/>
</dbReference>
<dbReference type="OrthoDB" id="5575062at2759"/>
<dbReference type="GO" id="GO:0005634">
    <property type="term" value="C:nucleus"/>
    <property type="evidence" value="ECO:0007669"/>
    <property type="project" value="UniProtKB-SubCell"/>
</dbReference>
<proteinExistence type="inferred from homology"/>
<keyword evidence="7 10" id="KW-0175">Coiled coil</keyword>
<feature type="coiled-coil region" evidence="10">
    <location>
        <begin position="170"/>
        <end position="225"/>
    </location>
</feature>
<accession>A0A9Q0F8V1</accession>
<dbReference type="GO" id="GO:0051301">
    <property type="term" value="P:cell division"/>
    <property type="evidence" value="ECO:0007669"/>
    <property type="project" value="UniProtKB-KW"/>
</dbReference>
<gene>
    <name evidence="12" type="primary">SMC1_1</name>
    <name evidence="12" type="ORF">Tsubulata_043105</name>
</gene>
<keyword evidence="6" id="KW-0498">Mitosis</keyword>
<dbReference type="PANTHER" id="PTHR18937">
    <property type="entry name" value="STRUCTURAL MAINTENANCE OF CHROMOSOMES SMC FAMILY MEMBER"/>
    <property type="match status" value="1"/>
</dbReference>
<dbReference type="AlphaFoldDB" id="A0A9Q0F8V1"/>
<comment type="similarity">
    <text evidence="3">Belongs to the SMC family. SMC1 subfamily.</text>
</comment>
<dbReference type="GO" id="GO:0008278">
    <property type="term" value="C:cohesin complex"/>
    <property type="evidence" value="ECO:0007669"/>
    <property type="project" value="InterPro"/>
</dbReference>
<dbReference type="InterPro" id="IPR003395">
    <property type="entry name" value="RecF/RecN/SMC_N"/>
</dbReference>
<evidence type="ECO:0000256" key="9">
    <source>
        <dbReference type="ARBA" id="ARBA00023306"/>
    </source>
</evidence>
<evidence type="ECO:0000256" key="1">
    <source>
        <dbReference type="ARBA" id="ARBA00004123"/>
    </source>
</evidence>
<reference evidence="12" key="1">
    <citation type="submission" date="2022-02" db="EMBL/GenBank/DDBJ databases">
        <authorList>
            <person name="Henning P.M."/>
            <person name="McCubbin A.G."/>
            <person name="Shore J.S."/>
        </authorList>
    </citation>
    <scope>NUCLEOTIDE SEQUENCE</scope>
    <source>
        <strain evidence="12">F60SS</strain>
        <tissue evidence="12">Leaves</tissue>
    </source>
</reference>
<dbReference type="SUPFAM" id="SSF75553">
    <property type="entry name" value="Smc hinge domain"/>
    <property type="match status" value="1"/>
</dbReference>
<dbReference type="InterPro" id="IPR027417">
    <property type="entry name" value="P-loop_NTPase"/>
</dbReference>
<evidence type="ECO:0000313" key="12">
    <source>
        <dbReference type="EMBL" id="KAJ4826946.1"/>
    </source>
</evidence>
<dbReference type="InterPro" id="IPR028468">
    <property type="entry name" value="Smc1_ABC"/>
</dbReference>
<organism evidence="12 13">
    <name type="scientific">Turnera subulata</name>
    <dbReference type="NCBI Taxonomy" id="218843"/>
    <lineage>
        <taxon>Eukaryota</taxon>
        <taxon>Viridiplantae</taxon>
        <taxon>Streptophyta</taxon>
        <taxon>Embryophyta</taxon>
        <taxon>Tracheophyta</taxon>
        <taxon>Spermatophyta</taxon>
        <taxon>Magnoliopsida</taxon>
        <taxon>eudicotyledons</taxon>
        <taxon>Gunneridae</taxon>
        <taxon>Pentapetalae</taxon>
        <taxon>rosids</taxon>
        <taxon>fabids</taxon>
        <taxon>Malpighiales</taxon>
        <taxon>Passifloraceae</taxon>
        <taxon>Turnera</taxon>
    </lineage>
</organism>
<protein>
    <submittedName>
        <fullName evidence="12">Structural maintenance of chromosomes protein 1</fullName>
    </submittedName>
</protein>
<feature type="coiled-coil region" evidence="10">
    <location>
        <begin position="298"/>
        <end position="409"/>
    </location>
</feature>
<evidence type="ECO:0000259" key="11">
    <source>
        <dbReference type="SMART" id="SM00968"/>
    </source>
</evidence>
<keyword evidence="13" id="KW-1185">Reference proteome</keyword>
<name>A0A9Q0F8V1_9ROSI</name>
<dbReference type="Proteomes" id="UP001141552">
    <property type="component" value="Unassembled WGS sequence"/>
</dbReference>
<keyword evidence="8" id="KW-0539">Nucleus</keyword>
<evidence type="ECO:0000256" key="5">
    <source>
        <dbReference type="ARBA" id="ARBA00022618"/>
    </source>
</evidence>
<dbReference type="Gene3D" id="1.20.1060.20">
    <property type="match status" value="1"/>
</dbReference>
<dbReference type="Pfam" id="PF02463">
    <property type="entry name" value="SMC_N"/>
    <property type="match status" value="1"/>
</dbReference>
<sequence>MPSIHSPGKIHRLEMENFKSYKGEQVIGPFKDFTAIIGPNGAGKSNLMDAISFVLGVRTGHLRGTQLKDLIYATTDREKEQKGRRAYVRLVYLLANGSELKFTRSISSTGGSEYRIDDRVVNWDEYNERLRSLGILVKARNFLVFQGDVESIASKNPKELTALFEQISGSDELKRQYEDLEEKKAAAEEKSALVYQRKRTIVMERKQKKEQKEEAEKHLRLQDQLVSSMSVLNFGLSRDLCGGCVVVLVLFSSDSVGSYGMNCLSCSPFPLQKSLKKDHSLWQLYTMHNDITKLIHELDAEKKSRESVMKELEKFDNEVRKKRKEQQKYLKEIMQCEKHISEGRVKLDKHQPELLKLNEEMSRINAKIKSTRKELDRKKEEKRKHAVELKELQRGIDDLTAKVKDITEKSKGASGGFNIVKESQMNEYFRIKEDAGTKTVKLRDEKEVLDRQQHTDMEAQKNLEENLQQLRNREQELDAQEEQMRSRLKKITDNFAKNKDELADLKKELRLMQDRHRDSRNKYENLKSKIGEIENQLRELKADRHENERDHKLSEALESLKRLYPGVRGRISKLSSPTHAKYQLAITVAMGKFMDAVVVDDENTGKECIKYLKEQRLPPQTFIPLHSVRVKPINERLRTLGGTAKLVFDVIQYPFLHFWSFRH</sequence>
<dbReference type="EMBL" id="JAKUCV010006538">
    <property type="protein sequence ID" value="KAJ4826946.1"/>
    <property type="molecule type" value="Genomic_DNA"/>
</dbReference>
<dbReference type="Gene3D" id="3.40.50.300">
    <property type="entry name" value="P-loop containing nucleotide triphosphate hydrolases"/>
    <property type="match status" value="1"/>
</dbReference>
<evidence type="ECO:0000256" key="3">
    <source>
        <dbReference type="ARBA" id="ARBA00005597"/>
    </source>
</evidence>
<feature type="coiled-coil region" evidence="10">
    <location>
        <begin position="457"/>
        <end position="550"/>
    </location>
</feature>
<dbReference type="CDD" id="cd03275">
    <property type="entry name" value="ABC_SMC1_euk"/>
    <property type="match status" value="1"/>
</dbReference>
<dbReference type="InterPro" id="IPR010935">
    <property type="entry name" value="SMC_hinge"/>
</dbReference>
<dbReference type="GO" id="GO:0051321">
    <property type="term" value="P:meiotic cell cycle"/>
    <property type="evidence" value="ECO:0007669"/>
    <property type="project" value="UniProtKB-KW"/>
</dbReference>
<keyword evidence="5" id="KW-0132">Cell division</keyword>
<comment type="subcellular location">
    <subcellularLocation>
        <location evidence="2">Chromosome</location>
    </subcellularLocation>
    <subcellularLocation>
        <location evidence="1">Nucleus</location>
    </subcellularLocation>
</comment>
<dbReference type="FunFam" id="3.40.50.300:FF:000564">
    <property type="entry name" value="Structural maintenance of chromosomes 1A"/>
    <property type="match status" value="1"/>
</dbReference>
<dbReference type="SUPFAM" id="SSF52540">
    <property type="entry name" value="P-loop containing nucleoside triphosphate hydrolases"/>
    <property type="match status" value="1"/>
</dbReference>
<evidence type="ECO:0000256" key="2">
    <source>
        <dbReference type="ARBA" id="ARBA00004286"/>
    </source>
</evidence>
<dbReference type="SMART" id="SM00968">
    <property type="entry name" value="SMC_hinge"/>
    <property type="match status" value="1"/>
</dbReference>
<evidence type="ECO:0000256" key="7">
    <source>
        <dbReference type="ARBA" id="ARBA00023054"/>
    </source>
</evidence>
<dbReference type="GO" id="GO:0016887">
    <property type="term" value="F:ATP hydrolysis activity"/>
    <property type="evidence" value="ECO:0007669"/>
    <property type="project" value="InterPro"/>
</dbReference>
<dbReference type="GO" id="GO:0007062">
    <property type="term" value="P:sister chromatid cohesion"/>
    <property type="evidence" value="ECO:0007669"/>
    <property type="project" value="InterPro"/>
</dbReference>
<evidence type="ECO:0000313" key="13">
    <source>
        <dbReference type="Proteomes" id="UP001141552"/>
    </source>
</evidence>
<comment type="caution">
    <text evidence="12">The sequence shown here is derived from an EMBL/GenBank/DDBJ whole genome shotgun (WGS) entry which is preliminary data.</text>
</comment>
<dbReference type="PANTHER" id="PTHR18937:SF12">
    <property type="entry name" value="STRUCTURAL MAINTENANCE OF CHROMOSOMES PROTEIN"/>
    <property type="match status" value="1"/>
</dbReference>
<dbReference type="GO" id="GO:0003677">
    <property type="term" value="F:DNA binding"/>
    <property type="evidence" value="ECO:0007669"/>
    <property type="project" value="TreeGrafter"/>
</dbReference>
<dbReference type="GO" id="GO:0005524">
    <property type="term" value="F:ATP binding"/>
    <property type="evidence" value="ECO:0007669"/>
    <property type="project" value="InterPro"/>
</dbReference>
<dbReference type="InterPro" id="IPR036277">
    <property type="entry name" value="SMC_hinge_sf"/>
</dbReference>
<evidence type="ECO:0000256" key="6">
    <source>
        <dbReference type="ARBA" id="ARBA00022776"/>
    </source>
</evidence>
<evidence type="ECO:0000256" key="8">
    <source>
        <dbReference type="ARBA" id="ARBA00023242"/>
    </source>
</evidence>
<reference evidence="12" key="2">
    <citation type="journal article" date="2023" name="Plants (Basel)">
        <title>Annotation of the Turnera subulata (Passifloraceae) Draft Genome Reveals the S-Locus Evolved after the Divergence of Turneroideae from Passifloroideae in a Stepwise Manner.</title>
        <authorList>
            <person name="Henning P.M."/>
            <person name="Roalson E.H."/>
            <person name="Mir W."/>
            <person name="McCubbin A.G."/>
            <person name="Shore J.S."/>
        </authorList>
    </citation>
    <scope>NUCLEOTIDE SEQUENCE</scope>
    <source>
        <strain evidence="12">F60SS</strain>
    </source>
</reference>
<feature type="domain" description="SMC hinge" evidence="11">
    <location>
        <begin position="565"/>
        <end position="660"/>
    </location>
</feature>